<dbReference type="AlphaFoldDB" id="A0A2V3W6T1"/>
<proteinExistence type="predicted"/>
<evidence type="ECO:0000313" key="1">
    <source>
        <dbReference type="EMBL" id="PXW89286.1"/>
    </source>
</evidence>
<name>A0A2V3W6T1_9BACI</name>
<reference evidence="1 2" key="1">
    <citation type="submission" date="2018-05" db="EMBL/GenBank/DDBJ databases">
        <title>Genomic Encyclopedia of Type Strains, Phase IV (KMG-IV): sequencing the most valuable type-strain genomes for metagenomic binning, comparative biology and taxonomic classification.</title>
        <authorList>
            <person name="Goeker M."/>
        </authorList>
    </citation>
    <scope>NUCLEOTIDE SEQUENCE [LARGE SCALE GENOMIC DNA]</scope>
    <source>
        <strain evidence="1 2">DSM 28556</strain>
    </source>
</reference>
<protein>
    <submittedName>
        <fullName evidence="1">Uncharacterized protein</fullName>
    </submittedName>
</protein>
<dbReference type="Proteomes" id="UP000247978">
    <property type="component" value="Unassembled WGS sequence"/>
</dbReference>
<accession>A0A2V3W6T1</accession>
<evidence type="ECO:0000313" key="2">
    <source>
        <dbReference type="Proteomes" id="UP000247978"/>
    </source>
</evidence>
<organism evidence="1 2">
    <name type="scientific">Pseudogracilibacillus auburnensis</name>
    <dbReference type="NCBI Taxonomy" id="1494959"/>
    <lineage>
        <taxon>Bacteria</taxon>
        <taxon>Bacillati</taxon>
        <taxon>Bacillota</taxon>
        <taxon>Bacilli</taxon>
        <taxon>Bacillales</taxon>
        <taxon>Bacillaceae</taxon>
        <taxon>Pseudogracilibacillus</taxon>
    </lineage>
</organism>
<gene>
    <name evidence="1" type="ORF">DFR56_10262</name>
</gene>
<sequence>MLLNSFNKTATEGHVRSLQDYLDFKNATPAPLKGRMRSSHKGNIGSVVWNSTMKNRMMKTRKTTMKLMSFAESHLQSFAFINPYVRQNIATKRVNMPNQSIFRSAEGSNDSLINGIVRQMTRIPIGTFTKKIASQPMESVRIPPKVGPLAAAKLGIAAQMPRIMTCFSFGNRSVAKGMVTGTTMPADKPCKTRKNIIASTEVDTPHRIEVTMKNNVPIRNRRLRPN</sequence>
<dbReference type="EMBL" id="QJJQ01000002">
    <property type="protein sequence ID" value="PXW89286.1"/>
    <property type="molecule type" value="Genomic_DNA"/>
</dbReference>
<keyword evidence="2" id="KW-1185">Reference proteome</keyword>
<comment type="caution">
    <text evidence="1">The sequence shown here is derived from an EMBL/GenBank/DDBJ whole genome shotgun (WGS) entry which is preliminary data.</text>
</comment>